<dbReference type="InParanoid" id="J4IAG2"/>
<dbReference type="GO" id="GO:0005634">
    <property type="term" value="C:nucleus"/>
    <property type="evidence" value="ECO:0007669"/>
    <property type="project" value="UniProtKB-SubCell"/>
</dbReference>
<keyword evidence="4" id="KW-0539">Nucleus</keyword>
<gene>
    <name evidence="7" type="ORF">FIBRA_04968</name>
</gene>
<evidence type="ECO:0000256" key="3">
    <source>
        <dbReference type="ARBA" id="ARBA00023163"/>
    </source>
</evidence>
<evidence type="ECO:0000256" key="2">
    <source>
        <dbReference type="ARBA" id="ARBA00023015"/>
    </source>
</evidence>
<evidence type="ECO:0000313" key="7">
    <source>
        <dbReference type="EMBL" id="CCM02856.1"/>
    </source>
</evidence>
<reference evidence="7 8" key="1">
    <citation type="journal article" date="2012" name="Appl. Environ. Microbiol.">
        <title>Short-read sequencing for genomic analysis of the brown rot fungus Fibroporia radiculosa.</title>
        <authorList>
            <person name="Tang J.D."/>
            <person name="Perkins A.D."/>
            <person name="Sonstegard T.S."/>
            <person name="Schroeder S.G."/>
            <person name="Burgess S.C."/>
            <person name="Diehl S.V."/>
        </authorList>
    </citation>
    <scope>NUCLEOTIDE SEQUENCE [LARGE SCALE GENOMIC DNA]</scope>
    <source>
        <strain evidence="7 8">TFFH 294</strain>
    </source>
</reference>
<dbReference type="EMBL" id="HE797095">
    <property type="protein sequence ID" value="CCM02856.1"/>
    <property type="molecule type" value="Genomic_DNA"/>
</dbReference>
<evidence type="ECO:0000313" key="8">
    <source>
        <dbReference type="Proteomes" id="UP000006352"/>
    </source>
</evidence>
<keyword evidence="3" id="KW-0804">Transcription</keyword>
<evidence type="ECO:0000259" key="6">
    <source>
        <dbReference type="PROSITE" id="PS51821"/>
    </source>
</evidence>
<feature type="compositionally biased region" description="Low complexity" evidence="5">
    <location>
        <begin position="186"/>
        <end position="199"/>
    </location>
</feature>
<dbReference type="InterPro" id="IPR038491">
    <property type="entry name" value="Velvet_dom_sf"/>
</dbReference>
<dbReference type="InterPro" id="IPR021740">
    <property type="entry name" value="Velvet"/>
</dbReference>
<keyword evidence="2" id="KW-0805">Transcription regulation</keyword>
<dbReference type="PANTHER" id="PTHR33572">
    <property type="entry name" value="SPORE DEVELOPMENT REGULATOR VOSA"/>
    <property type="match status" value="1"/>
</dbReference>
<comment type="subcellular location">
    <subcellularLocation>
        <location evidence="1">Nucleus</location>
    </subcellularLocation>
</comment>
<feature type="domain" description="Velvet" evidence="6">
    <location>
        <begin position="28"/>
        <end position="327"/>
    </location>
</feature>
<accession>J4IAG2</accession>
<feature type="region of interest" description="Disordered" evidence="5">
    <location>
        <begin position="115"/>
        <end position="141"/>
    </location>
</feature>
<dbReference type="GeneID" id="24097767"/>
<dbReference type="OrthoDB" id="5599552at2759"/>
<dbReference type="Pfam" id="PF11754">
    <property type="entry name" value="Velvet"/>
    <property type="match status" value="1"/>
</dbReference>
<dbReference type="Proteomes" id="UP000006352">
    <property type="component" value="Unassembled WGS sequence"/>
</dbReference>
<feature type="region of interest" description="Disordered" evidence="5">
    <location>
        <begin position="182"/>
        <end position="203"/>
    </location>
</feature>
<proteinExistence type="predicted"/>
<dbReference type="AlphaFoldDB" id="J4IAG2"/>
<name>J4IAG2_9APHY</name>
<protein>
    <recommendedName>
        <fullName evidence="6">Velvet domain-containing protein</fullName>
    </recommendedName>
</protein>
<evidence type="ECO:0000256" key="5">
    <source>
        <dbReference type="SAM" id="MobiDB-lite"/>
    </source>
</evidence>
<dbReference type="PANTHER" id="PTHR33572:SF3">
    <property type="entry name" value="VELVET COMPLEX SUBUNIT B"/>
    <property type="match status" value="1"/>
</dbReference>
<evidence type="ECO:0000256" key="4">
    <source>
        <dbReference type="ARBA" id="ARBA00023242"/>
    </source>
</evidence>
<sequence length="342" mass="38007">MPHDFHIQPIDSLLIGRPVSFVAGQFAGLTLRAELIELQQAELGRKYARKDRRPFDPPPVVQLKLYRVLNIGTANEKEEEILDYSRMQSLGFLCHVDLFPVALTDIDSQRLDVPPYVGPPTTLHPSAHHGTRTSSQSPLRNDSRNAEMIAMRPSNSPTSHSAYSVPSPAPFLTRTLPFDPVRAAHSSHSSEPVSSASGSDMQLSRTYGPEEEVVAYINNQPILESSNETELLVGATFVSPTCLDYNGRKVLMFIFSDLAVRAEGLFMLRYRAFDILSNAFGHVAVPVLAQCFGGVFKIYSSKEFPGLPASTDLTKYISRFGVRLNSREQERKRRKKTSEGSP</sequence>
<organism evidence="7 8">
    <name type="scientific">Fibroporia radiculosa</name>
    <dbReference type="NCBI Taxonomy" id="599839"/>
    <lineage>
        <taxon>Eukaryota</taxon>
        <taxon>Fungi</taxon>
        <taxon>Dikarya</taxon>
        <taxon>Basidiomycota</taxon>
        <taxon>Agaricomycotina</taxon>
        <taxon>Agaricomycetes</taxon>
        <taxon>Polyporales</taxon>
        <taxon>Fibroporiaceae</taxon>
        <taxon>Fibroporia</taxon>
    </lineage>
</organism>
<evidence type="ECO:0000256" key="1">
    <source>
        <dbReference type="ARBA" id="ARBA00004123"/>
    </source>
</evidence>
<dbReference type="HOGENOM" id="CLU_044751_0_0_1"/>
<keyword evidence="8" id="KW-1185">Reference proteome</keyword>
<dbReference type="RefSeq" id="XP_012182139.1">
    <property type="nucleotide sequence ID" value="XM_012326749.1"/>
</dbReference>
<dbReference type="InterPro" id="IPR037525">
    <property type="entry name" value="Velvet_dom"/>
</dbReference>
<dbReference type="Gene3D" id="2.60.40.3960">
    <property type="entry name" value="Velvet domain"/>
    <property type="match status" value="1"/>
</dbReference>
<dbReference type="PROSITE" id="PS51821">
    <property type="entry name" value="VELVET"/>
    <property type="match status" value="1"/>
</dbReference>